<evidence type="ECO:0000313" key="1">
    <source>
        <dbReference type="EMBL" id="SFV17899.1"/>
    </source>
</evidence>
<organism evidence="1 2">
    <name type="scientific">Pseudoduganella namucuonensis</name>
    <dbReference type="NCBI Taxonomy" id="1035707"/>
    <lineage>
        <taxon>Bacteria</taxon>
        <taxon>Pseudomonadati</taxon>
        <taxon>Pseudomonadota</taxon>
        <taxon>Betaproteobacteria</taxon>
        <taxon>Burkholderiales</taxon>
        <taxon>Oxalobacteraceae</taxon>
        <taxon>Telluria group</taxon>
        <taxon>Pseudoduganella</taxon>
    </lineage>
</organism>
<dbReference type="EMBL" id="FPBO01000080">
    <property type="protein sequence ID" value="SFV17899.1"/>
    <property type="molecule type" value="Genomic_DNA"/>
</dbReference>
<evidence type="ECO:0000313" key="2">
    <source>
        <dbReference type="Proteomes" id="UP000199391"/>
    </source>
</evidence>
<reference evidence="2" key="1">
    <citation type="submission" date="2016-10" db="EMBL/GenBank/DDBJ databases">
        <authorList>
            <person name="Varghese N."/>
            <person name="Submissions S."/>
        </authorList>
    </citation>
    <scope>NUCLEOTIDE SEQUENCE [LARGE SCALE GENOMIC DNA]</scope>
    <source>
        <strain evidence="2">CGMCC 1.11014</strain>
    </source>
</reference>
<dbReference type="STRING" id="1035707.SAMN05216552_108016"/>
<sequence>MNANDIKDLMLGAALVGLGYMLWRHLEKRRQEAQDAREAATVPEEVKQYGDPGYVYQFPQTLEELMSGAVGSGLTMPIVIGR</sequence>
<protein>
    <submittedName>
        <fullName evidence="1">Uncharacterized protein</fullName>
    </submittedName>
</protein>
<dbReference type="AlphaFoldDB" id="A0A1I7M7H7"/>
<dbReference type="RefSeq" id="WP_093561625.1">
    <property type="nucleotide sequence ID" value="NZ_FPBO01000080.1"/>
</dbReference>
<accession>A0A1I7M7H7</accession>
<gene>
    <name evidence="1" type="ORF">SAMN05216552_108016</name>
</gene>
<name>A0A1I7M7H7_9BURK</name>
<dbReference type="Proteomes" id="UP000199391">
    <property type="component" value="Unassembled WGS sequence"/>
</dbReference>
<keyword evidence="2" id="KW-1185">Reference proteome</keyword>
<proteinExistence type="predicted"/>